<reference evidence="1" key="1">
    <citation type="submission" date="2006-06" db="EMBL/GenBank/DDBJ databases">
        <title>The discriminatory power of the phycocyanin operon in taxonomic resolution of Leptolyngbyales isolated from the Indian subcontinent.</title>
        <authorList>
            <person name="Premanandh J."/>
            <person name="Priya B."/>
            <person name="Prabaharan D."/>
            <person name="Uma L."/>
            <person name="Subramanian G."/>
        </authorList>
    </citation>
    <scope>NUCLEOTIDE SEQUENCE</scope>
    <source>
        <strain evidence="1">BDU 91391</strain>
    </source>
</reference>
<accession>A9X6S1</accession>
<name>A9X6S1_9CYAN</name>
<evidence type="ECO:0000313" key="1">
    <source>
        <dbReference type="EMBL" id="ABI18218.1"/>
    </source>
</evidence>
<organism evidence="1">
    <name type="scientific">Leptolyngbya saxicola BDU 91391</name>
    <dbReference type="NCBI Taxonomy" id="399098"/>
    <lineage>
        <taxon>Bacteria</taxon>
        <taxon>Bacillati</taxon>
        <taxon>Cyanobacteriota</taxon>
        <taxon>Cyanophyceae</taxon>
        <taxon>Leptolyngbyales</taxon>
        <taxon>Leptolyngbyaceae</taxon>
        <taxon>Leptolyngbya group</taxon>
        <taxon>Leptolyngbya</taxon>
    </lineage>
</organism>
<proteinExistence type="predicted"/>
<feature type="non-terminal residue" evidence="1">
    <location>
        <position position="62"/>
    </location>
</feature>
<dbReference type="AlphaFoldDB" id="A9X6S1"/>
<dbReference type="EMBL" id="DQ829688">
    <property type="protein sequence ID" value="ABI18218.1"/>
    <property type="molecule type" value="Genomic_DNA"/>
</dbReference>
<protein>
    <submittedName>
        <fullName evidence="1">Phycocyanin A</fullName>
    </submittedName>
</protein>
<gene>
    <name evidence="1" type="primary">cpcA</name>
</gene>
<sequence>MKTPLTEAVAAAEFSRVASSAAPNSKPRSVVSVKPMAGLQAARQLTDKSQSLIDGAAQAGIT</sequence>